<dbReference type="PROSITE" id="PS51935">
    <property type="entry name" value="NLPC_P60"/>
    <property type="match status" value="1"/>
</dbReference>
<dbReference type="STRING" id="880073.Cabys_557"/>
<evidence type="ECO:0000259" key="5">
    <source>
        <dbReference type="PROSITE" id="PS51935"/>
    </source>
</evidence>
<feature type="domain" description="NlpC/P60" evidence="5">
    <location>
        <begin position="244"/>
        <end position="372"/>
    </location>
</feature>
<dbReference type="EMBL" id="CM001402">
    <property type="protein sequence ID" value="EHO41429.1"/>
    <property type="molecule type" value="Genomic_DNA"/>
</dbReference>
<reference evidence="6 9" key="2">
    <citation type="submission" date="2016-11" db="EMBL/GenBank/DDBJ databases">
        <title>Genomic analysis of Caldithrix abyssi and proposal of a novel bacterial phylum Caldithrichaeota.</title>
        <authorList>
            <person name="Kublanov I."/>
            <person name="Sigalova O."/>
            <person name="Gavrilov S."/>
            <person name="Lebedinsky A."/>
            <person name="Ivanova N."/>
            <person name="Daum C."/>
            <person name="Reddy T."/>
            <person name="Klenk H.P."/>
            <person name="Goker M."/>
            <person name="Reva O."/>
            <person name="Miroshnichenko M."/>
            <person name="Kyprides N."/>
            <person name="Woyke T."/>
            <person name="Gelfand M."/>
        </authorList>
    </citation>
    <scope>NUCLEOTIDE SEQUENCE [LARGE SCALE GENOMIC DNA]</scope>
    <source>
        <strain evidence="6 9">LF13</strain>
    </source>
</reference>
<dbReference type="KEGG" id="caby:Cabys_557"/>
<dbReference type="EMBL" id="CP018099">
    <property type="protein sequence ID" value="APF17308.1"/>
    <property type="molecule type" value="Genomic_DNA"/>
</dbReference>
<organism evidence="7 8">
    <name type="scientific">Caldithrix abyssi DSM 13497</name>
    <dbReference type="NCBI Taxonomy" id="880073"/>
    <lineage>
        <taxon>Bacteria</taxon>
        <taxon>Pseudomonadati</taxon>
        <taxon>Calditrichota</taxon>
        <taxon>Calditrichia</taxon>
        <taxon>Calditrichales</taxon>
        <taxon>Calditrichaceae</taxon>
        <taxon>Caldithrix</taxon>
    </lineage>
</organism>
<dbReference type="PANTHER" id="PTHR47053">
    <property type="entry name" value="MUREIN DD-ENDOPEPTIDASE MEPH-RELATED"/>
    <property type="match status" value="1"/>
</dbReference>
<dbReference type="SUPFAM" id="SSF54001">
    <property type="entry name" value="Cysteine proteinases"/>
    <property type="match status" value="1"/>
</dbReference>
<dbReference type="PANTHER" id="PTHR47053:SF1">
    <property type="entry name" value="MUREIN DD-ENDOPEPTIDASE MEPH-RELATED"/>
    <property type="match status" value="1"/>
</dbReference>
<dbReference type="InterPro" id="IPR003646">
    <property type="entry name" value="SH3-like_bac-type"/>
</dbReference>
<accession>H1XT00</accession>
<dbReference type="Pfam" id="PF00877">
    <property type="entry name" value="NLPC_P60"/>
    <property type="match status" value="1"/>
</dbReference>
<evidence type="ECO:0000313" key="9">
    <source>
        <dbReference type="Proteomes" id="UP000183868"/>
    </source>
</evidence>
<evidence type="ECO:0000256" key="1">
    <source>
        <dbReference type="ARBA" id="ARBA00007074"/>
    </source>
</evidence>
<sequence length="373" mass="42872" precursor="true">MNRRILFFILFTALIISCNSDRQALRDFDRIKQQVRQQFAPDKSLAVFDFHLQKENGQWVLTGETTVPQARTALLQKLDSLLQQNVHDQSLILPHPDLGDSSWAIVRVSVANLRRDPAHTSELVDQSIMGNVLRLLKRYKSWYLVQTHYGYLGWMTKYSFVRTDQEGVENWQKARRIMVYWPVDRIYSEPSDASVPVVDVVMNCTLKELNRRGKWILVETPDQRRGYILKKHVGPLVEKRDPSQVSSGALLNTAFQLMGIPYLWGGNSAKGSDCSGFTQTAFKHHGIQLPRDARQQALLGEEVVPAEDFSNVMPGDLLFFGQSERITHVGISLGGYKFIHQDREVRINSFNPQDDDFNAYRKKTLKLIKRILK</sequence>
<dbReference type="InterPro" id="IPR038765">
    <property type="entry name" value="Papain-like_cys_pep_sf"/>
</dbReference>
<dbReference type="PaxDb" id="880073-Calab_1813"/>
<dbReference type="Gene3D" id="3.90.1720.10">
    <property type="entry name" value="endopeptidase domain like (from Nostoc punctiforme)"/>
    <property type="match status" value="1"/>
</dbReference>
<reference evidence="7 8" key="1">
    <citation type="submission" date="2011-09" db="EMBL/GenBank/DDBJ databases">
        <title>The permanent draft genome of Caldithrix abyssi DSM 13497.</title>
        <authorList>
            <consortium name="US DOE Joint Genome Institute (JGI-PGF)"/>
            <person name="Lucas S."/>
            <person name="Han J."/>
            <person name="Lapidus A."/>
            <person name="Bruce D."/>
            <person name="Goodwin L."/>
            <person name="Pitluck S."/>
            <person name="Peters L."/>
            <person name="Kyrpides N."/>
            <person name="Mavromatis K."/>
            <person name="Ivanova N."/>
            <person name="Mikhailova N."/>
            <person name="Chertkov O."/>
            <person name="Detter J.C."/>
            <person name="Tapia R."/>
            <person name="Han C."/>
            <person name="Land M."/>
            <person name="Hauser L."/>
            <person name="Markowitz V."/>
            <person name="Cheng J.-F."/>
            <person name="Hugenholtz P."/>
            <person name="Woyke T."/>
            <person name="Wu D."/>
            <person name="Spring S."/>
            <person name="Brambilla E."/>
            <person name="Klenk H.-P."/>
            <person name="Eisen J.A."/>
        </authorList>
    </citation>
    <scope>NUCLEOTIDE SEQUENCE [LARGE SCALE GENOMIC DNA]</scope>
    <source>
        <strain evidence="7 8">DSM 13497</strain>
    </source>
</reference>
<evidence type="ECO:0000313" key="6">
    <source>
        <dbReference type="EMBL" id="APF17308.1"/>
    </source>
</evidence>
<dbReference type="Proteomes" id="UP000004671">
    <property type="component" value="Chromosome"/>
</dbReference>
<proteinExistence type="inferred from homology"/>
<gene>
    <name evidence="6" type="ORF">Cabys_557</name>
    <name evidence="7" type="ORF">Calab_1813</name>
</gene>
<dbReference type="RefSeq" id="WP_006928559.1">
    <property type="nucleotide sequence ID" value="NZ_CM001402.1"/>
</dbReference>
<dbReference type="AlphaFoldDB" id="H1XT00"/>
<evidence type="ECO:0000313" key="7">
    <source>
        <dbReference type="EMBL" id="EHO41429.1"/>
    </source>
</evidence>
<name>H1XT00_CALAY</name>
<dbReference type="PROSITE" id="PS51257">
    <property type="entry name" value="PROKAR_LIPOPROTEIN"/>
    <property type="match status" value="1"/>
</dbReference>
<keyword evidence="8" id="KW-1185">Reference proteome</keyword>
<dbReference type="HOGENOM" id="CLU_016043_13_2_0"/>
<keyword evidence="4" id="KW-0788">Thiol protease</keyword>
<dbReference type="OrthoDB" id="9808890at2"/>
<dbReference type="InterPro" id="IPR051202">
    <property type="entry name" value="Peptidase_C40"/>
</dbReference>
<keyword evidence="3 6" id="KW-0378">Hydrolase</keyword>
<evidence type="ECO:0000256" key="4">
    <source>
        <dbReference type="ARBA" id="ARBA00022807"/>
    </source>
</evidence>
<evidence type="ECO:0000256" key="2">
    <source>
        <dbReference type="ARBA" id="ARBA00022670"/>
    </source>
</evidence>
<comment type="similarity">
    <text evidence="1">Belongs to the peptidase C40 family.</text>
</comment>
<dbReference type="InterPro" id="IPR000064">
    <property type="entry name" value="NLP_P60_dom"/>
</dbReference>
<dbReference type="GO" id="GO:0006508">
    <property type="term" value="P:proteolysis"/>
    <property type="evidence" value="ECO:0007669"/>
    <property type="project" value="UniProtKB-KW"/>
</dbReference>
<dbReference type="InParanoid" id="H1XT00"/>
<evidence type="ECO:0000256" key="3">
    <source>
        <dbReference type="ARBA" id="ARBA00022801"/>
    </source>
</evidence>
<protein>
    <submittedName>
        <fullName evidence="6">Cell wall-associated hydrolase, NlpC family</fullName>
    </submittedName>
    <submittedName>
        <fullName evidence="7">NLP/P60 protein</fullName>
    </submittedName>
</protein>
<keyword evidence="2" id="KW-0645">Protease</keyword>
<dbReference type="Gene3D" id="2.30.30.40">
    <property type="entry name" value="SH3 Domains"/>
    <property type="match status" value="2"/>
</dbReference>
<dbReference type="eggNOG" id="COG0791">
    <property type="taxonomic scope" value="Bacteria"/>
</dbReference>
<dbReference type="Proteomes" id="UP000183868">
    <property type="component" value="Chromosome"/>
</dbReference>
<dbReference type="Pfam" id="PF08239">
    <property type="entry name" value="SH3_3"/>
    <property type="match status" value="1"/>
</dbReference>
<evidence type="ECO:0000313" key="8">
    <source>
        <dbReference type="Proteomes" id="UP000004671"/>
    </source>
</evidence>
<dbReference type="GO" id="GO:0008234">
    <property type="term" value="F:cysteine-type peptidase activity"/>
    <property type="evidence" value="ECO:0007669"/>
    <property type="project" value="UniProtKB-KW"/>
</dbReference>